<accession>A0A412TPL2</accession>
<gene>
    <name evidence="3" type="ORF">DWW57_11555</name>
    <name evidence="2" type="ORF">PN645_11020</name>
</gene>
<reference evidence="3 4" key="1">
    <citation type="submission" date="2018-08" db="EMBL/GenBank/DDBJ databases">
        <title>A genome reference for cultivated species of the human gut microbiota.</title>
        <authorList>
            <person name="Zou Y."/>
            <person name="Xue W."/>
            <person name="Luo G."/>
        </authorList>
    </citation>
    <scope>NUCLEOTIDE SEQUENCE [LARGE SCALE GENOMIC DNA]</scope>
    <source>
        <strain evidence="3 4">AF16-14</strain>
    </source>
</reference>
<evidence type="ECO:0000313" key="2">
    <source>
        <dbReference type="EMBL" id="MDB9223537.1"/>
    </source>
</evidence>
<dbReference type="RefSeq" id="WP_087395046.1">
    <property type="nucleotide sequence ID" value="NZ_CABJFF010000001.1"/>
</dbReference>
<keyword evidence="1" id="KW-0732">Signal</keyword>
<sequence>MSKAFLIGIVIFLLGCSAGSLSVDATDYASLCKQAEQEGKNVVVLVTAADCPVCHGLLREWTGCREWAEWQREHVLLCHTALSDTANLFPRLLNTMAVPLVVVVSPDRRIQYAHTGFISATKLKQVITGTGKGHVGSSILSNHLYTTSPRELYRLFSDVLAVQFGLQQQPIDREQVTLHLQHSLEIEPYFMNRYLEWKYYRAMGDVQRADSCRVGLLNTLSDEDKILYAPEIMELNPALKLVGKDEDRIFPEDYNFEWGEKDREITFEIPYENKSAKPLIIVSVKQSCNCLNTFWDSSPLAVHGKSRIKVVYHNKGEGVSRKKIQVYTNDPGSPYEITLHGRLKK</sequence>
<dbReference type="SUPFAM" id="SSF52833">
    <property type="entry name" value="Thioredoxin-like"/>
    <property type="match status" value="1"/>
</dbReference>
<reference evidence="2" key="2">
    <citation type="submission" date="2023-01" db="EMBL/GenBank/DDBJ databases">
        <title>Human gut microbiome strain richness.</title>
        <authorList>
            <person name="Chen-Liaw A."/>
        </authorList>
    </citation>
    <scope>NUCLEOTIDE SEQUENCE</scope>
    <source>
        <strain evidence="2">RTP21484st1_B7_RTP21484_190118</strain>
    </source>
</reference>
<dbReference type="Gene3D" id="3.40.30.10">
    <property type="entry name" value="Glutaredoxin"/>
    <property type="match status" value="1"/>
</dbReference>
<evidence type="ECO:0000313" key="4">
    <source>
        <dbReference type="Proteomes" id="UP000284243"/>
    </source>
</evidence>
<evidence type="ECO:0000256" key="1">
    <source>
        <dbReference type="SAM" id="SignalP"/>
    </source>
</evidence>
<dbReference type="EMBL" id="JAQMRD010000013">
    <property type="protein sequence ID" value="MDB9223537.1"/>
    <property type="molecule type" value="Genomic_DNA"/>
</dbReference>
<organism evidence="3 4">
    <name type="scientific">Odoribacter splanchnicus</name>
    <dbReference type="NCBI Taxonomy" id="28118"/>
    <lineage>
        <taxon>Bacteria</taxon>
        <taxon>Pseudomonadati</taxon>
        <taxon>Bacteroidota</taxon>
        <taxon>Bacteroidia</taxon>
        <taxon>Bacteroidales</taxon>
        <taxon>Odoribacteraceae</taxon>
        <taxon>Odoribacter</taxon>
    </lineage>
</organism>
<dbReference type="Pfam" id="PF07610">
    <property type="entry name" value="DUF1573"/>
    <property type="match status" value="1"/>
</dbReference>
<dbReference type="AlphaFoldDB" id="A0A412TPL2"/>
<dbReference type="InterPro" id="IPR011467">
    <property type="entry name" value="DUF1573"/>
</dbReference>
<dbReference type="Gene3D" id="2.60.40.10">
    <property type="entry name" value="Immunoglobulins"/>
    <property type="match status" value="1"/>
</dbReference>
<dbReference type="EMBL" id="QRYC01000015">
    <property type="protein sequence ID" value="RGU55723.1"/>
    <property type="molecule type" value="Genomic_DNA"/>
</dbReference>
<dbReference type="PROSITE" id="PS51257">
    <property type="entry name" value="PROKAR_LIPOPROTEIN"/>
    <property type="match status" value="1"/>
</dbReference>
<protein>
    <submittedName>
        <fullName evidence="3">DUF1573 domain-containing protein</fullName>
    </submittedName>
</protein>
<dbReference type="InterPro" id="IPR036249">
    <property type="entry name" value="Thioredoxin-like_sf"/>
</dbReference>
<feature type="chain" id="PRO_5019076855" evidence="1">
    <location>
        <begin position="26"/>
        <end position="345"/>
    </location>
</feature>
<comment type="caution">
    <text evidence="3">The sequence shown here is derived from an EMBL/GenBank/DDBJ whole genome shotgun (WGS) entry which is preliminary data.</text>
</comment>
<dbReference type="Proteomes" id="UP000284243">
    <property type="component" value="Unassembled WGS sequence"/>
</dbReference>
<dbReference type="InterPro" id="IPR013783">
    <property type="entry name" value="Ig-like_fold"/>
</dbReference>
<evidence type="ECO:0000313" key="3">
    <source>
        <dbReference type="EMBL" id="RGU55723.1"/>
    </source>
</evidence>
<feature type="signal peptide" evidence="1">
    <location>
        <begin position="1"/>
        <end position="25"/>
    </location>
</feature>
<name>A0A412TPL2_9BACT</name>
<dbReference type="Proteomes" id="UP001212263">
    <property type="component" value="Unassembled WGS sequence"/>
</dbReference>
<proteinExistence type="predicted"/>